<dbReference type="EMBL" id="JWTK01000004">
    <property type="protein sequence ID" value="OJH49069.1"/>
    <property type="molecule type" value="Genomic_DNA"/>
</dbReference>
<accession>A0A1L9C3F1</accession>
<dbReference type="AlphaFoldDB" id="A0A1L9C3F1"/>
<comment type="caution">
    <text evidence="1">The sequence shown here is derived from an EMBL/GenBank/DDBJ whole genome shotgun (WGS) entry which is preliminary data.</text>
</comment>
<name>A0A1L9C3F1_9EURY</name>
<gene>
    <name evidence="1" type="ORF">MPF_1571</name>
</gene>
<protein>
    <submittedName>
        <fullName evidence="1">Uncharacterized protein</fullName>
    </submittedName>
</protein>
<evidence type="ECO:0000313" key="1">
    <source>
        <dbReference type="EMBL" id="OJH49069.1"/>
    </source>
</evidence>
<evidence type="ECO:0000313" key="2">
    <source>
        <dbReference type="Proteomes" id="UP000185713"/>
    </source>
</evidence>
<reference evidence="1 2" key="1">
    <citation type="submission" date="2014-12" db="EMBL/GenBank/DDBJ databases">
        <title>The genome sequence of Methanohalophilus portucalensis strain FDF1.</title>
        <authorList>
            <person name="Lai M.-C."/>
            <person name="Lai S.-J."/>
        </authorList>
    </citation>
    <scope>NUCLEOTIDE SEQUENCE [LARGE SCALE GENOMIC DNA]</scope>
    <source>
        <strain evidence="1 2">FDF-1</strain>
    </source>
</reference>
<sequence length="57" mass="6664">MDLSTDIVSYLDYTRDAKYMVFIMSYHSLNCRISVGSCQPPFHYPVSHNYLMGAYNF</sequence>
<dbReference type="Proteomes" id="UP000185713">
    <property type="component" value="Unassembled WGS sequence"/>
</dbReference>
<organism evidence="1 2">
    <name type="scientific">Methanohalophilus portucalensis FDF-1</name>
    <dbReference type="NCBI Taxonomy" id="523843"/>
    <lineage>
        <taxon>Archaea</taxon>
        <taxon>Methanobacteriati</taxon>
        <taxon>Methanobacteriota</taxon>
        <taxon>Stenosarchaea group</taxon>
        <taxon>Methanomicrobia</taxon>
        <taxon>Methanosarcinales</taxon>
        <taxon>Methanosarcinaceae</taxon>
        <taxon>Methanohalophilus</taxon>
    </lineage>
</organism>
<proteinExistence type="predicted"/>